<evidence type="ECO:0008006" key="4">
    <source>
        <dbReference type="Google" id="ProtNLM"/>
    </source>
</evidence>
<dbReference type="VEuPathDB" id="TriTrypDB:BSAL_79745"/>
<feature type="chain" id="PRO_5006621880" description="Membrane-associated protein" evidence="1">
    <location>
        <begin position="36"/>
        <end position="290"/>
    </location>
</feature>
<gene>
    <name evidence="2" type="ORF">BSAL_79745</name>
</gene>
<name>A0A0S4J0J2_BODSA</name>
<protein>
    <recommendedName>
        <fullName evidence="4">Membrane-associated protein</fullName>
    </recommendedName>
</protein>
<dbReference type="AlphaFoldDB" id="A0A0S4J0J2"/>
<organism evidence="2 3">
    <name type="scientific">Bodo saltans</name>
    <name type="common">Flagellated protozoan</name>
    <dbReference type="NCBI Taxonomy" id="75058"/>
    <lineage>
        <taxon>Eukaryota</taxon>
        <taxon>Discoba</taxon>
        <taxon>Euglenozoa</taxon>
        <taxon>Kinetoplastea</taxon>
        <taxon>Metakinetoplastina</taxon>
        <taxon>Eubodonida</taxon>
        <taxon>Bodonidae</taxon>
        <taxon>Bodo</taxon>
    </lineage>
</organism>
<feature type="signal peptide" evidence="1">
    <location>
        <begin position="1"/>
        <end position="35"/>
    </location>
</feature>
<sequence>MSHRMMHPAKCARWDRGVCLLLSLMLWLLPPKVDATMIYTQDGRLSGVMVEANPINPATALLERIAIPGATASQLPRPMCVAGNGVLFVVTQPLYVVSRYTETGGATRINGSAPDAIYTMQCVASGVWTAPFSRSSYLFVNSSSFTAQPPLATYCGESTGLRAFYTSTFDGRYLWNVNYHGCLSRYDTTALVGESLSFPGYSSVVFDGTYVWLLPQASNDIIRVQRNLTYDTFPIAAAPGTLPYYNGVFVAPNSLYLFPGPTTAGPIVIFNTADQTSTALNGSYVSYTAA</sequence>
<evidence type="ECO:0000256" key="1">
    <source>
        <dbReference type="SAM" id="SignalP"/>
    </source>
</evidence>
<proteinExistence type="predicted"/>
<keyword evidence="3" id="KW-1185">Reference proteome</keyword>
<reference evidence="3" key="1">
    <citation type="submission" date="2015-09" db="EMBL/GenBank/DDBJ databases">
        <authorList>
            <consortium name="Pathogen Informatics"/>
        </authorList>
    </citation>
    <scope>NUCLEOTIDE SEQUENCE [LARGE SCALE GENOMIC DNA]</scope>
    <source>
        <strain evidence="3">Lake Konstanz</strain>
    </source>
</reference>
<dbReference type="EMBL" id="CYKH01000825">
    <property type="protein sequence ID" value="CUG46242.1"/>
    <property type="molecule type" value="Genomic_DNA"/>
</dbReference>
<evidence type="ECO:0000313" key="2">
    <source>
        <dbReference type="EMBL" id="CUG46242.1"/>
    </source>
</evidence>
<evidence type="ECO:0000313" key="3">
    <source>
        <dbReference type="Proteomes" id="UP000051952"/>
    </source>
</evidence>
<dbReference type="Proteomes" id="UP000051952">
    <property type="component" value="Unassembled WGS sequence"/>
</dbReference>
<keyword evidence="1" id="KW-0732">Signal</keyword>
<accession>A0A0S4J0J2</accession>